<proteinExistence type="inferred from homology"/>
<gene>
    <name evidence="7" type="ORF">SCP_1000730</name>
</gene>
<dbReference type="NCBIfam" id="TIGR00401">
    <property type="entry name" value="msrA"/>
    <property type="match status" value="1"/>
</dbReference>
<feature type="signal peptide" evidence="5">
    <location>
        <begin position="1"/>
        <end position="23"/>
    </location>
</feature>
<keyword evidence="8" id="KW-1185">Reference proteome</keyword>
<dbReference type="InterPro" id="IPR036509">
    <property type="entry name" value="Met_Sox_Rdtase_MsrA_sf"/>
</dbReference>
<feature type="chain" id="PRO_5019447089" description="peptide-methionine (S)-S-oxide reductase" evidence="5">
    <location>
        <begin position="24"/>
        <end position="161"/>
    </location>
</feature>
<evidence type="ECO:0000256" key="1">
    <source>
        <dbReference type="ARBA" id="ARBA00005591"/>
    </source>
</evidence>
<protein>
    <recommendedName>
        <fullName evidence="2">peptide-methionine (S)-S-oxide reductase</fullName>
        <ecNumber evidence="2">1.8.4.11</ecNumber>
    </recommendedName>
    <alternativeName>
        <fullName evidence="4">Peptide-methionine (S)-S-oxide reductase</fullName>
    </alternativeName>
</protein>
<dbReference type="InParanoid" id="A0A401GX81"/>
<dbReference type="InterPro" id="IPR002569">
    <property type="entry name" value="Met_Sox_Rdtase_MsrA_dom"/>
</dbReference>
<keyword evidence="5" id="KW-0732">Signal</keyword>
<comment type="caution">
    <text evidence="7">The sequence shown here is derived from an EMBL/GenBank/DDBJ whole genome shotgun (WGS) entry which is preliminary data.</text>
</comment>
<dbReference type="Proteomes" id="UP000287166">
    <property type="component" value="Unassembled WGS sequence"/>
</dbReference>
<feature type="domain" description="Peptide methionine sulphoxide reductase MsrA" evidence="6">
    <location>
        <begin position="36"/>
        <end position="154"/>
    </location>
</feature>
<dbReference type="OrthoDB" id="77405at2759"/>
<dbReference type="EC" id="1.8.4.11" evidence="2"/>
<evidence type="ECO:0000256" key="2">
    <source>
        <dbReference type="ARBA" id="ARBA00012502"/>
    </source>
</evidence>
<dbReference type="GeneID" id="38783748"/>
<evidence type="ECO:0000313" key="7">
    <source>
        <dbReference type="EMBL" id="GBE86831.1"/>
    </source>
</evidence>
<keyword evidence="3" id="KW-0560">Oxidoreductase</keyword>
<dbReference type="AlphaFoldDB" id="A0A401GX81"/>
<evidence type="ECO:0000256" key="4">
    <source>
        <dbReference type="ARBA" id="ARBA00030643"/>
    </source>
</evidence>
<dbReference type="Gene3D" id="3.30.1060.10">
    <property type="entry name" value="Peptide methionine sulphoxide reductase MsrA"/>
    <property type="match status" value="1"/>
</dbReference>
<evidence type="ECO:0000256" key="3">
    <source>
        <dbReference type="ARBA" id="ARBA00023002"/>
    </source>
</evidence>
<dbReference type="EMBL" id="BFAD01000010">
    <property type="protein sequence ID" value="GBE86831.1"/>
    <property type="molecule type" value="Genomic_DNA"/>
</dbReference>
<dbReference type="HAMAP" id="MF_01401">
    <property type="entry name" value="MsrA"/>
    <property type="match status" value="1"/>
</dbReference>
<accession>A0A401GX81</accession>
<dbReference type="SUPFAM" id="SSF55068">
    <property type="entry name" value="Peptide methionine sulfoxide reductase"/>
    <property type="match status" value="1"/>
</dbReference>
<dbReference type="RefSeq" id="XP_027617744.1">
    <property type="nucleotide sequence ID" value="XM_027761943.1"/>
</dbReference>
<evidence type="ECO:0000259" key="6">
    <source>
        <dbReference type="Pfam" id="PF01625"/>
    </source>
</evidence>
<organism evidence="7 8">
    <name type="scientific">Sparassis crispa</name>
    <dbReference type="NCBI Taxonomy" id="139825"/>
    <lineage>
        <taxon>Eukaryota</taxon>
        <taxon>Fungi</taxon>
        <taxon>Dikarya</taxon>
        <taxon>Basidiomycota</taxon>
        <taxon>Agaricomycotina</taxon>
        <taxon>Agaricomycetes</taxon>
        <taxon>Polyporales</taxon>
        <taxon>Sparassidaceae</taxon>
        <taxon>Sparassis</taxon>
    </lineage>
</organism>
<dbReference type="PANTHER" id="PTHR43774:SF1">
    <property type="entry name" value="PEPTIDE METHIONINE SULFOXIDE REDUCTASE MSRA 2"/>
    <property type="match status" value="1"/>
</dbReference>
<dbReference type="STRING" id="139825.A0A401GX81"/>
<dbReference type="PANTHER" id="PTHR43774">
    <property type="entry name" value="PEPTIDE METHIONINE SULFOXIDE REDUCTASE"/>
    <property type="match status" value="1"/>
</dbReference>
<evidence type="ECO:0000256" key="5">
    <source>
        <dbReference type="SAM" id="SignalP"/>
    </source>
</evidence>
<dbReference type="GO" id="GO:0008113">
    <property type="term" value="F:peptide-methionine (S)-S-oxide reductase activity"/>
    <property type="evidence" value="ECO:0007669"/>
    <property type="project" value="UniProtKB-EC"/>
</dbReference>
<dbReference type="Pfam" id="PF01625">
    <property type="entry name" value="PMSR"/>
    <property type="match status" value="1"/>
</dbReference>
<comment type="similarity">
    <text evidence="1">Belongs to the MsrA Met sulfoxide reductase family.</text>
</comment>
<evidence type="ECO:0000313" key="8">
    <source>
        <dbReference type="Proteomes" id="UP000287166"/>
    </source>
</evidence>
<reference evidence="7 8" key="1">
    <citation type="journal article" date="2018" name="Sci. Rep.">
        <title>Genome sequence of the cauliflower mushroom Sparassis crispa (Hanabiratake) and its association with beneficial usage.</title>
        <authorList>
            <person name="Kiyama R."/>
            <person name="Furutani Y."/>
            <person name="Kawaguchi K."/>
            <person name="Nakanishi T."/>
        </authorList>
    </citation>
    <scope>NUCLEOTIDE SEQUENCE [LARGE SCALE GENOMIC DNA]</scope>
</reference>
<sequence>MSQMFVLHPLFALLLLLFAICHAAPMLESRAGTQVATFAGGCFWGVEDLFTKQFTKGLSKTTTGYIGGSAPNPKYRDVCSGATGHAEAVRFEFNPSVVKYDDLVEFFYRSHDPTVANRQGSDVGSQYRSVIFYTTPQQQAIAQKVTQDVQKRSSSQVGVVI</sequence>
<name>A0A401GX81_9APHY</name>